<dbReference type="RefSeq" id="WP_338343146.1">
    <property type="nucleotide sequence ID" value="NZ_CAUZLH010000001.1"/>
</dbReference>
<proteinExistence type="predicted"/>
<reference evidence="1 2" key="1">
    <citation type="submission" date="2023-10" db="EMBL/GenBank/DDBJ databases">
        <authorList>
            <person name="Botero Cardona J."/>
        </authorList>
    </citation>
    <scope>NUCLEOTIDE SEQUENCE [LARGE SCALE GENOMIC DNA]</scope>
    <source>
        <strain evidence="1 2">R-55214</strain>
    </source>
</reference>
<name>A0ABN9YMU5_9LACO</name>
<gene>
    <name evidence="1" type="ORF">R55214_HHFBAMCI_00112</name>
</gene>
<protein>
    <recommendedName>
        <fullName evidence="3">Phage protein</fullName>
    </recommendedName>
</protein>
<evidence type="ECO:0008006" key="3">
    <source>
        <dbReference type="Google" id="ProtNLM"/>
    </source>
</evidence>
<sequence length="137" mass="15103">MIKIENSKLNDIANFLDRAELSGRVSRHRTKLLGSIGEVMVELAKDEKKIIADNGATIDEKGNVVGFPNNEAQLTVQKELADVKVEKSIFSERVEGQFSGLYHALDNYDKALAGTEANAYDNLLEALEEGGYSEQND</sequence>
<evidence type="ECO:0000313" key="1">
    <source>
        <dbReference type="EMBL" id="CAK1225848.1"/>
    </source>
</evidence>
<evidence type="ECO:0000313" key="2">
    <source>
        <dbReference type="Proteomes" id="UP001314166"/>
    </source>
</evidence>
<dbReference type="EMBL" id="CAUZMB010000001">
    <property type="protein sequence ID" value="CAK1225848.1"/>
    <property type="molecule type" value="Genomic_DNA"/>
</dbReference>
<dbReference type="Proteomes" id="UP001314166">
    <property type="component" value="Unassembled WGS sequence"/>
</dbReference>
<accession>A0ABN9YMU5</accession>
<keyword evidence="2" id="KW-1185">Reference proteome</keyword>
<organism evidence="1 2">
    <name type="scientific">Fructobacillus evanidus</name>
    <dbReference type="NCBI Taxonomy" id="3064281"/>
    <lineage>
        <taxon>Bacteria</taxon>
        <taxon>Bacillati</taxon>
        <taxon>Bacillota</taxon>
        <taxon>Bacilli</taxon>
        <taxon>Lactobacillales</taxon>
        <taxon>Lactobacillaceae</taxon>
        <taxon>Fructobacillus</taxon>
    </lineage>
</organism>
<comment type="caution">
    <text evidence="1">The sequence shown here is derived from an EMBL/GenBank/DDBJ whole genome shotgun (WGS) entry which is preliminary data.</text>
</comment>